<dbReference type="Proteomes" id="UP001322138">
    <property type="component" value="Unassembled WGS sequence"/>
</dbReference>
<name>A0ABR0FXX0_9PEZI</name>
<keyword evidence="2" id="KW-1185">Reference proteome</keyword>
<evidence type="ECO:0000313" key="1">
    <source>
        <dbReference type="EMBL" id="KAK4647757.1"/>
    </source>
</evidence>
<protein>
    <submittedName>
        <fullName evidence="1">Uncharacterized protein</fullName>
    </submittedName>
</protein>
<proteinExistence type="predicted"/>
<organism evidence="1 2">
    <name type="scientific">Podospora bellae-mahoneyi</name>
    <dbReference type="NCBI Taxonomy" id="2093777"/>
    <lineage>
        <taxon>Eukaryota</taxon>
        <taxon>Fungi</taxon>
        <taxon>Dikarya</taxon>
        <taxon>Ascomycota</taxon>
        <taxon>Pezizomycotina</taxon>
        <taxon>Sordariomycetes</taxon>
        <taxon>Sordariomycetidae</taxon>
        <taxon>Sordariales</taxon>
        <taxon>Podosporaceae</taxon>
        <taxon>Podospora</taxon>
    </lineage>
</organism>
<dbReference type="GeneID" id="87893150"/>
<comment type="caution">
    <text evidence="1">The sequence shown here is derived from an EMBL/GenBank/DDBJ whole genome shotgun (WGS) entry which is preliminary data.</text>
</comment>
<gene>
    <name evidence="1" type="ORF">QC761_104120</name>
</gene>
<sequence length="296" mass="32939">MSQATVSLQIVEHTLTAAKWFCLPNTTEKSAEEYFKQMTRAELFAYIAMFESCRLDIDVANLANVIALCSDDSIYVADILLSDPCTSPFNLGIRHLVGNVGQTGMVCLVSPTKPRIRQIGHDALMVSHHVFDGTCEDNYKGTSLHLSFTNWKVLLAPGLKGEIDQEIFLLEPAVSVQDQGRWVADIDVLGVERSQSRDVINTVSFSHRDCQFGHSLPLKYWNAVSIGSHEELLDQPPCTGVVQTRNNAVARLVAVSILAQQGKTAETAILEGDEFCWHCCRTRYSRLETRPQILIL</sequence>
<dbReference type="EMBL" id="JAFFGZ010000001">
    <property type="protein sequence ID" value="KAK4647757.1"/>
    <property type="molecule type" value="Genomic_DNA"/>
</dbReference>
<accession>A0ABR0FXX0</accession>
<evidence type="ECO:0000313" key="2">
    <source>
        <dbReference type="Proteomes" id="UP001322138"/>
    </source>
</evidence>
<reference evidence="1 2" key="1">
    <citation type="journal article" date="2023" name="bioRxiv">
        <title>High-quality genome assemblies of four members of thePodospora anserinaspecies complex.</title>
        <authorList>
            <person name="Ament-Velasquez S.L."/>
            <person name="Vogan A.A."/>
            <person name="Wallerman O."/>
            <person name="Hartmann F."/>
            <person name="Gautier V."/>
            <person name="Silar P."/>
            <person name="Giraud T."/>
            <person name="Johannesson H."/>
        </authorList>
    </citation>
    <scope>NUCLEOTIDE SEQUENCE [LARGE SCALE GENOMIC DNA]</scope>
    <source>
        <strain evidence="1 2">CBS 112042</strain>
    </source>
</reference>
<dbReference type="RefSeq" id="XP_062736733.1">
    <property type="nucleotide sequence ID" value="XM_062873668.1"/>
</dbReference>